<dbReference type="VEuPathDB" id="HostDB:ENSCPOG00000024213"/>
<evidence type="ECO:0000256" key="1">
    <source>
        <dbReference type="ARBA" id="ARBA00004141"/>
    </source>
</evidence>
<protein>
    <recommendedName>
        <fullName evidence="3 14">Atypical chemokine receptor 1</fullName>
    </recommendedName>
    <alternativeName>
        <fullName evidence="13 14">Duffy antigen/chemokine receptor</fullName>
    </alternativeName>
</protein>
<dbReference type="KEGG" id="cpoc:101789008"/>
<feature type="transmembrane region" description="Helical" evidence="14">
    <location>
        <begin position="208"/>
        <end position="226"/>
    </location>
</feature>
<evidence type="ECO:0000256" key="7">
    <source>
        <dbReference type="ARBA" id="ARBA00023040"/>
    </source>
</evidence>
<evidence type="ECO:0000256" key="6">
    <source>
        <dbReference type="ARBA" id="ARBA00022989"/>
    </source>
</evidence>
<feature type="transmembrane region" description="Helical" evidence="14">
    <location>
        <begin position="134"/>
        <end position="154"/>
    </location>
</feature>
<dbReference type="AlphaFoldDB" id="H0W4Q0"/>
<dbReference type="PRINTS" id="PR01559">
    <property type="entry name" value="DUFFYANTIGEN"/>
</dbReference>
<dbReference type="GO" id="GO:0004930">
    <property type="term" value="F:G protein-coupled receptor activity"/>
    <property type="evidence" value="ECO:0007669"/>
    <property type="project" value="UniProtKB-UniRule"/>
</dbReference>
<evidence type="ECO:0000256" key="3">
    <source>
        <dbReference type="ARBA" id="ARBA00015484"/>
    </source>
</evidence>
<evidence type="ECO:0000256" key="10">
    <source>
        <dbReference type="ARBA" id="ARBA00023170"/>
    </source>
</evidence>
<dbReference type="OMA" id="VWYSSAF"/>
<feature type="transmembrane region" description="Helical" evidence="14">
    <location>
        <begin position="63"/>
        <end position="85"/>
    </location>
</feature>
<dbReference type="GO" id="GO:0055037">
    <property type="term" value="C:recycling endosome"/>
    <property type="evidence" value="ECO:0007669"/>
    <property type="project" value="UniProtKB-SubCell"/>
</dbReference>
<name>H0W4Q0_CAVPO</name>
<dbReference type="HOGENOM" id="CLU_813693_0_0_1"/>
<dbReference type="CDD" id="cd15010">
    <property type="entry name" value="7tmA_ACKR1_DARC"/>
    <property type="match status" value="1"/>
</dbReference>
<dbReference type="GeneID" id="101789008"/>
<feature type="transmembrane region" description="Helical" evidence="14">
    <location>
        <begin position="286"/>
        <end position="308"/>
    </location>
</feature>
<dbReference type="EMBL" id="AAKN02043092">
    <property type="status" value="NOT_ANNOTATED_CDS"/>
    <property type="molecule type" value="Genomic_DNA"/>
</dbReference>
<keyword evidence="9" id="KW-1015">Disulfide bond</keyword>
<dbReference type="PANTHER" id="PTHR14181">
    <property type="entry name" value="DUFFY ANTIGEN/CHEMOKINE RECEPTOR"/>
    <property type="match status" value="1"/>
</dbReference>
<keyword evidence="7 14" id="KW-0297">G-protein coupled receptor</keyword>
<proteinExistence type="inferred from homology"/>
<keyword evidence="10 14" id="KW-0675">Receptor</keyword>
<dbReference type="CTD" id="2532"/>
<comment type="subcellular location">
    <subcellularLocation>
        <location evidence="14">Early endosome</location>
    </subcellularLocation>
    <subcellularLocation>
        <location evidence="1 14">Membrane</location>
        <topology evidence="1 14">Multi-pass membrane protein</topology>
    </subcellularLocation>
    <subcellularLocation>
        <location evidence="14">Recycling endosome</location>
    </subcellularLocation>
</comment>
<feature type="transmembrane region" description="Helical" evidence="14">
    <location>
        <begin position="246"/>
        <end position="266"/>
    </location>
</feature>
<evidence type="ECO:0000256" key="12">
    <source>
        <dbReference type="ARBA" id="ARBA00023224"/>
    </source>
</evidence>
<dbReference type="FunCoup" id="H0W4Q0">
    <property type="interactions" value="4"/>
</dbReference>
<gene>
    <name evidence="15" type="primary">ACKR1</name>
</gene>
<dbReference type="GeneTree" id="ENSGT00390000006372"/>
<comment type="similarity">
    <text evidence="2 14">Belongs to the G-protein coupled receptor 1 family. Atypical chemokine receptor subfamily.</text>
</comment>
<evidence type="ECO:0000313" key="15">
    <source>
        <dbReference type="Ensembl" id="ENSCPOP00000017951.1"/>
    </source>
</evidence>
<dbReference type="GO" id="GO:0016020">
    <property type="term" value="C:membrane"/>
    <property type="evidence" value="ECO:0007669"/>
    <property type="project" value="UniProtKB-SubCell"/>
</dbReference>
<keyword evidence="16" id="KW-1185">Reference proteome</keyword>
<reference evidence="16" key="1">
    <citation type="journal article" date="2011" name="Nature">
        <title>A high-resolution map of human evolutionary constraint using 29 mammals.</title>
        <authorList>
            <person name="Lindblad-Toh K."/>
            <person name="Garber M."/>
            <person name="Zuk O."/>
            <person name="Lin M.F."/>
            <person name="Parker B.J."/>
            <person name="Washietl S."/>
            <person name="Kheradpour P."/>
            <person name="Ernst J."/>
            <person name="Jordan G."/>
            <person name="Mauceli E."/>
            <person name="Ward L.D."/>
            <person name="Lowe C.B."/>
            <person name="Holloway A.K."/>
            <person name="Clamp M."/>
            <person name="Gnerre S."/>
            <person name="Alfoldi J."/>
            <person name="Beal K."/>
            <person name="Chang J."/>
            <person name="Clawson H."/>
            <person name="Cuff J."/>
            <person name="Di Palma F."/>
            <person name="Fitzgerald S."/>
            <person name="Flicek P."/>
            <person name="Guttman M."/>
            <person name="Hubisz M.J."/>
            <person name="Jaffe D.B."/>
            <person name="Jungreis I."/>
            <person name="Kent W.J."/>
            <person name="Kostka D."/>
            <person name="Lara M."/>
            <person name="Martins A.L."/>
            <person name="Massingham T."/>
            <person name="Moltke I."/>
            <person name="Raney B.J."/>
            <person name="Rasmussen M.D."/>
            <person name="Robinson J."/>
            <person name="Stark A."/>
            <person name="Vilella A.J."/>
            <person name="Wen J."/>
            <person name="Xie X."/>
            <person name="Zody M.C."/>
            <person name="Baldwin J."/>
            <person name="Bloom T."/>
            <person name="Chin C.W."/>
            <person name="Heiman D."/>
            <person name="Nicol R."/>
            <person name="Nusbaum C."/>
            <person name="Young S."/>
            <person name="Wilkinson J."/>
            <person name="Worley K.C."/>
            <person name="Kovar C.L."/>
            <person name="Muzny D.M."/>
            <person name="Gibbs R.A."/>
            <person name="Cree A."/>
            <person name="Dihn H.H."/>
            <person name="Fowler G."/>
            <person name="Jhangiani S."/>
            <person name="Joshi V."/>
            <person name="Lee S."/>
            <person name="Lewis L.R."/>
            <person name="Nazareth L.V."/>
            <person name="Okwuonu G."/>
            <person name="Santibanez J."/>
            <person name="Warren W.C."/>
            <person name="Mardis E.R."/>
            <person name="Weinstock G.M."/>
            <person name="Wilson R.K."/>
            <person name="Delehaunty K."/>
            <person name="Dooling D."/>
            <person name="Fronik C."/>
            <person name="Fulton L."/>
            <person name="Fulton B."/>
            <person name="Graves T."/>
            <person name="Minx P."/>
            <person name="Sodergren E."/>
            <person name="Birney E."/>
            <person name="Margulies E.H."/>
            <person name="Herrero J."/>
            <person name="Green E.D."/>
            <person name="Haussler D."/>
            <person name="Siepel A."/>
            <person name="Goldman N."/>
            <person name="Pollard K.S."/>
            <person name="Pedersen J.S."/>
            <person name="Lander E.S."/>
            <person name="Kellis M."/>
        </authorList>
    </citation>
    <scope>NUCLEOTIDE SEQUENCE [LARGE SCALE GENOMIC DNA]</scope>
    <source>
        <strain evidence="16">2N</strain>
    </source>
</reference>
<keyword evidence="4 14" id="KW-0812">Transmembrane</keyword>
<dbReference type="Gene3D" id="1.20.1070.10">
    <property type="entry name" value="Rhodopsin 7-helix transmembrane proteins"/>
    <property type="match status" value="1"/>
</dbReference>
<dbReference type="STRING" id="10141.ENSCPOP00000017951"/>
<evidence type="ECO:0000256" key="4">
    <source>
        <dbReference type="ARBA" id="ARBA00022692"/>
    </source>
</evidence>
<dbReference type="GO" id="GO:0019957">
    <property type="term" value="F:C-C chemokine binding"/>
    <property type="evidence" value="ECO:0007669"/>
    <property type="project" value="Ensembl"/>
</dbReference>
<reference evidence="15" key="2">
    <citation type="submission" date="2025-08" db="UniProtKB">
        <authorList>
            <consortium name="Ensembl"/>
        </authorList>
    </citation>
    <scope>IDENTIFICATION</scope>
    <source>
        <strain evidence="15">2N</strain>
    </source>
</reference>
<comment type="function">
    <text evidence="14">Atypical chemokine receptor that controls chemokine levels and localization via high-affinity chemokine binding that is uncoupled from classic ligand-driven signal transduction cascades, resulting instead in chemokine sequestration, degradation, or transcytosis. Also known as interceptor (internalizing receptor) or chemokine-scavenging receptor or chemokine decoy receptor. Has a promiscuous chemokine-binding profile, interacting with inflammatory chemokines of both the CXC and the CC subfamilies but not with homeostatic chemokines. Acts as a receptor for chemokines including CCL2, CCL5, CCL7, CCL11, CCL13, CCL14, CCL17, CXCL5, CXCL6, IL8/CXCL8, CXCL11, GRO, RANTES, MCP-1 and TARC. May regulate chemokine bioavailability and, consequently, leukocyte recruitment through two distinct mechanisms: when expressed in endothelial cells, it sustains the abluminal to luminal transcytosis of tissue-derived chemokines and their subsequent presentation to circulating leukocytes; when expressed in erythrocytes, serves as blood reservoir of cognate chemokines but also as a chemokine sink, buffering potential surges in plasma chemokine levels.</text>
</comment>
<reference evidence="15" key="3">
    <citation type="submission" date="2025-09" db="UniProtKB">
        <authorList>
            <consortium name="Ensembl"/>
        </authorList>
    </citation>
    <scope>IDENTIFICATION</scope>
    <source>
        <strain evidence="15">2N</strain>
    </source>
</reference>
<evidence type="ECO:0000256" key="13">
    <source>
        <dbReference type="ARBA" id="ARBA00030289"/>
    </source>
</evidence>
<evidence type="ECO:0000313" key="16">
    <source>
        <dbReference type="Proteomes" id="UP000005447"/>
    </source>
</evidence>
<dbReference type="OrthoDB" id="9396544at2759"/>
<evidence type="ECO:0000256" key="11">
    <source>
        <dbReference type="ARBA" id="ARBA00023180"/>
    </source>
</evidence>
<dbReference type="GO" id="GO:0005769">
    <property type="term" value="C:early endosome"/>
    <property type="evidence" value="ECO:0007669"/>
    <property type="project" value="UniProtKB-SubCell"/>
</dbReference>
<keyword evidence="6 14" id="KW-1133">Transmembrane helix</keyword>
<evidence type="ECO:0000256" key="14">
    <source>
        <dbReference type="RuleBase" id="RU368070"/>
    </source>
</evidence>
<dbReference type="Proteomes" id="UP000005447">
    <property type="component" value="Unassembled WGS sequence"/>
</dbReference>
<accession>H0W4Q0</accession>
<dbReference type="GO" id="GO:0032642">
    <property type="term" value="P:regulation of chemokine production"/>
    <property type="evidence" value="ECO:0007669"/>
    <property type="project" value="TreeGrafter"/>
</dbReference>
<dbReference type="Ensembl" id="ENSCPOT00000023230.2">
    <property type="protein sequence ID" value="ENSCPOP00000017951.1"/>
    <property type="gene ID" value="ENSCPOG00000024213.2"/>
</dbReference>
<sequence>MGNCLNQGKSSSVDTNGSLVHLGYYSWNYSFDEYTTYEYLEDYNALDDAAPCHSCNLLDDSSLPFFILCSVLGILVSGAVLFGLLKPLFHWQLCPAWPFLAQMALGSGLFSIVVPILAPGLNSSQSTILCPLGYWVWYSSAFAQALLIGCHACLGPKLGIGQIPGLTLGLTVGIWGVAALLGLPVTLASDTSDPCTLSYSRGLGALRSTHVVVCFIVFSLLPLSLLGANGLKRALGWSSGPWVDVLWMWFIFWWPHGVILGFDSLVRAKVLVLPTCLAQRVLDLALHLAEALAMLHCIATPLLLALFFHQATHSSFPSLPLSARRSPQMDNAGSKT</sequence>
<evidence type="ECO:0000256" key="9">
    <source>
        <dbReference type="ARBA" id="ARBA00023157"/>
    </source>
</evidence>
<dbReference type="RefSeq" id="XP_005002318.1">
    <property type="nucleotide sequence ID" value="XM_005002261.3"/>
</dbReference>
<organism evidence="15 16">
    <name type="scientific">Cavia porcellus</name>
    <name type="common">Guinea pig</name>
    <dbReference type="NCBI Taxonomy" id="10141"/>
    <lineage>
        <taxon>Eukaryota</taxon>
        <taxon>Metazoa</taxon>
        <taxon>Chordata</taxon>
        <taxon>Craniata</taxon>
        <taxon>Vertebrata</taxon>
        <taxon>Euteleostomi</taxon>
        <taxon>Mammalia</taxon>
        <taxon>Eutheria</taxon>
        <taxon>Euarchontoglires</taxon>
        <taxon>Glires</taxon>
        <taxon>Rodentia</taxon>
        <taxon>Hystricomorpha</taxon>
        <taxon>Caviidae</taxon>
        <taxon>Cavia</taxon>
    </lineage>
</organism>
<evidence type="ECO:0000256" key="5">
    <source>
        <dbReference type="ARBA" id="ARBA00022753"/>
    </source>
</evidence>
<keyword evidence="12 14" id="KW-0807">Transducer</keyword>
<dbReference type="PANTHER" id="PTHR14181:SF1">
    <property type="entry name" value="ATYPICAL CHEMOKINE RECEPTOR 1"/>
    <property type="match status" value="1"/>
</dbReference>
<evidence type="ECO:0000256" key="2">
    <source>
        <dbReference type="ARBA" id="ARBA00008790"/>
    </source>
</evidence>
<keyword evidence="5 14" id="KW-0967">Endosome</keyword>
<dbReference type="Bgee" id="ENSCPOG00000024213">
    <property type="expression patterns" value="Expressed in zone of skin and 13 other cell types or tissues"/>
</dbReference>
<keyword evidence="11" id="KW-0325">Glycoprotein</keyword>
<dbReference type="eggNOG" id="ENOG502SNW7">
    <property type="taxonomic scope" value="Eukaryota"/>
</dbReference>
<dbReference type="GO" id="GO:0070098">
    <property type="term" value="P:chemokine-mediated signaling pathway"/>
    <property type="evidence" value="ECO:0007669"/>
    <property type="project" value="UniProtKB-UniRule"/>
</dbReference>
<keyword evidence="8 14" id="KW-0472">Membrane</keyword>
<feature type="transmembrane region" description="Helical" evidence="14">
    <location>
        <begin position="97"/>
        <end position="118"/>
    </location>
</feature>
<dbReference type="InterPro" id="IPR005384">
    <property type="entry name" value="Duffy_chemokine_rcpt"/>
</dbReference>
<dbReference type="GO" id="GO:0006954">
    <property type="term" value="P:inflammatory response"/>
    <property type="evidence" value="ECO:0007669"/>
    <property type="project" value="UniProtKB-UniRule"/>
</dbReference>
<dbReference type="InParanoid" id="H0W4Q0"/>
<feature type="transmembrane region" description="Helical" evidence="14">
    <location>
        <begin position="166"/>
        <end position="188"/>
    </location>
</feature>
<evidence type="ECO:0000256" key="8">
    <source>
        <dbReference type="ARBA" id="ARBA00023136"/>
    </source>
</evidence>